<accession>A0A7J5UTM0</accession>
<evidence type="ECO:0000256" key="7">
    <source>
        <dbReference type="ARBA" id="ARBA00023136"/>
    </source>
</evidence>
<dbReference type="Proteomes" id="UP000451860">
    <property type="component" value="Unassembled WGS sequence"/>
</dbReference>
<dbReference type="RefSeq" id="WP_152203090.1">
    <property type="nucleotide sequence ID" value="NZ_VUKF01000022.1"/>
</dbReference>
<gene>
    <name evidence="9" type="ORF">GB883_02975</name>
</gene>
<dbReference type="InterPro" id="IPR002781">
    <property type="entry name" value="TM_pro_TauE-like"/>
</dbReference>
<dbReference type="PANTHER" id="PTHR30269">
    <property type="entry name" value="TRANSMEMBRANE PROTEIN YFCA"/>
    <property type="match status" value="1"/>
</dbReference>
<keyword evidence="3" id="KW-0813">Transport</keyword>
<dbReference type="OrthoDB" id="3872971at2"/>
<comment type="caution">
    <text evidence="9">The sequence shown here is derived from an EMBL/GenBank/DDBJ whole genome shotgun (WGS) entry which is preliminary data.</text>
</comment>
<protein>
    <recommendedName>
        <fullName evidence="8">Probable membrane transporter protein</fullName>
    </recommendedName>
</protein>
<comment type="subcellular location">
    <subcellularLocation>
        <location evidence="1 8">Cell membrane</location>
        <topology evidence="1 8">Multi-pass membrane protein</topology>
    </subcellularLocation>
</comment>
<evidence type="ECO:0000256" key="2">
    <source>
        <dbReference type="ARBA" id="ARBA00009142"/>
    </source>
</evidence>
<name>A0A7J5UTM0_9MICO</name>
<dbReference type="GO" id="GO:0005886">
    <property type="term" value="C:plasma membrane"/>
    <property type="evidence" value="ECO:0007669"/>
    <property type="project" value="UniProtKB-SubCell"/>
</dbReference>
<sequence length="243" mass="24429">MTATVLISVLLGGLAQRATGMGLVLVSAPFIVVALGPAAGVLIGNLLGVLANVLVLARTHRAVEWRALWAMLPPGIVGVGAGTLLAEQLPTAWAQIIIGALVLVALLVSALVARARHLERGPVLTAGAGAASGAMAALAGIGGPAMAVLRTLTRWDHASFAATLQPFFIGTSSVAVFARVTVDPGAWPDLGWGWLAIALAMVLGVAFGDVVARRLPARVIGAGITAVAALGAVWSVLDGLTAL</sequence>
<evidence type="ECO:0000256" key="1">
    <source>
        <dbReference type="ARBA" id="ARBA00004651"/>
    </source>
</evidence>
<evidence type="ECO:0000256" key="4">
    <source>
        <dbReference type="ARBA" id="ARBA00022475"/>
    </source>
</evidence>
<feature type="transmembrane region" description="Helical" evidence="8">
    <location>
        <begin position="124"/>
        <end position="149"/>
    </location>
</feature>
<dbReference type="PANTHER" id="PTHR30269:SF37">
    <property type="entry name" value="MEMBRANE TRANSPORTER PROTEIN"/>
    <property type="match status" value="1"/>
</dbReference>
<evidence type="ECO:0000313" key="10">
    <source>
        <dbReference type="Proteomes" id="UP000451860"/>
    </source>
</evidence>
<evidence type="ECO:0000256" key="6">
    <source>
        <dbReference type="ARBA" id="ARBA00022989"/>
    </source>
</evidence>
<feature type="transmembrane region" description="Helical" evidence="8">
    <location>
        <begin position="192"/>
        <end position="212"/>
    </location>
</feature>
<evidence type="ECO:0000256" key="3">
    <source>
        <dbReference type="ARBA" id="ARBA00022448"/>
    </source>
</evidence>
<dbReference type="EMBL" id="WHJE01000007">
    <property type="protein sequence ID" value="KAE8765623.1"/>
    <property type="molecule type" value="Genomic_DNA"/>
</dbReference>
<comment type="similarity">
    <text evidence="2 8">Belongs to the 4-toluene sulfonate uptake permease (TSUP) (TC 2.A.102) family.</text>
</comment>
<keyword evidence="10" id="KW-1185">Reference proteome</keyword>
<evidence type="ECO:0000313" key="9">
    <source>
        <dbReference type="EMBL" id="KAE8765623.1"/>
    </source>
</evidence>
<reference evidence="9 10" key="1">
    <citation type="submission" date="2019-10" db="EMBL/GenBank/DDBJ databases">
        <title>Georgenia wutianyii sp. nov. and Georgenia yuyongxinii sp. nov. isolated from plateau pika (Ochotona curzoniae) in the Qinghai-Tibet plateau of China.</title>
        <authorList>
            <person name="Tian Z."/>
        </authorList>
    </citation>
    <scope>NUCLEOTIDE SEQUENCE [LARGE SCALE GENOMIC DNA]</scope>
    <source>
        <strain evidence="9 10">DSM 21501</strain>
    </source>
</reference>
<keyword evidence="4 8" id="KW-1003">Cell membrane</keyword>
<organism evidence="9 10">
    <name type="scientific">Georgenia thermotolerans</name>
    <dbReference type="NCBI Taxonomy" id="527326"/>
    <lineage>
        <taxon>Bacteria</taxon>
        <taxon>Bacillati</taxon>
        <taxon>Actinomycetota</taxon>
        <taxon>Actinomycetes</taxon>
        <taxon>Micrococcales</taxon>
        <taxon>Bogoriellaceae</taxon>
        <taxon>Georgenia</taxon>
    </lineage>
</organism>
<keyword evidence="7 8" id="KW-0472">Membrane</keyword>
<dbReference type="Pfam" id="PF01925">
    <property type="entry name" value="TauE"/>
    <property type="match status" value="1"/>
</dbReference>
<feature type="transmembrane region" description="Helical" evidence="8">
    <location>
        <begin position="30"/>
        <end position="55"/>
    </location>
</feature>
<feature type="transmembrane region" description="Helical" evidence="8">
    <location>
        <begin position="219"/>
        <end position="237"/>
    </location>
</feature>
<evidence type="ECO:0000256" key="5">
    <source>
        <dbReference type="ARBA" id="ARBA00022692"/>
    </source>
</evidence>
<proteinExistence type="inferred from homology"/>
<dbReference type="InterPro" id="IPR052017">
    <property type="entry name" value="TSUP"/>
</dbReference>
<keyword evidence="6 8" id="KW-1133">Transmembrane helix</keyword>
<feature type="transmembrane region" description="Helical" evidence="8">
    <location>
        <begin position="92"/>
        <end position="112"/>
    </location>
</feature>
<feature type="transmembrane region" description="Helical" evidence="8">
    <location>
        <begin position="67"/>
        <end position="86"/>
    </location>
</feature>
<dbReference type="AlphaFoldDB" id="A0A7J5UTM0"/>
<evidence type="ECO:0000256" key="8">
    <source>
        <dbReference type="RuleBase" id="RU363041"/>
    </source>
</evidence>
<keyword evidence="5 8" id="KW-0812">Transmembrane</keyword>